<dbReference type="SUPFAM" id="SSF53187">
    <property type="entry name" value="Zn-dependent exopeptidases"/>
    <property type="match status" value="1"/>
</dbReference>
<feature type="domain" description="Vacuolar membrane protease C-terminal" evidence="19">
    <location>
        <begin position="799"/>
        <end position="1037"/>
    </location>
</feature>
<keyword evidence="6 15" id="KW-0645">Protease</keyword>
<dbReference type="InterPro" id="IPR045175">
    <property type="entry name" value="M28_fam"/>
</dbReference>
<dbReference type="STRING" id="2025994.A0A2T3AJS7"/>
<comment type="similarity">
    <text evidence="4 15">Belongs to the peptidase M28 family.</text>
</comment>
<evidence type="ECO:0000256" key="12">
    <source>
        <dbReference type="ARBA" id="ARBA00023049"/>
    </source>
</evidence>
<dbReference type="InterPro" id="IPR007484">
    <property type="entry name" value="Peptidase_M28"/>
</dbReference>
<evidence type="ECO:0000259" key="19">
    <source>
        <dbReference type="Pfam" id="PF22250"/>
    </source>
</evidence>
<evidence type="ECO:0000256" key="14">
    <source>
        <dbReference type="ARBA" id="ARBA00023180"/>
    </source>
</evidence>
<feature type="transmembrane region" description="Helical" evidence="17">
    <location>
        <begin position="771"/>
        <end position="788"/>
    </location>
</feature>
<evidence type="ECO:0000256" key="3">
    <source>
        <dbReference type="ARBA" id="ARBA00004128"/>
    </source>
</evidence>
<comment type="subcellular location">
    <subcellularLocation>
        <location evidence="3">Vacuole membrane</location>
        <topology evidence="3">Multi-pass membrane protein</topology>
    </subcellularLocation>
</comment>
<evidence type="ECO:0000259" key="18">
    <source>
        <dbReference type="Pfam" id="PF04389"/>
    </source>
</evidence>
<dbReference type="InterPro" id="IPR053976">
    <property type="entry name" value="PFF1_TM"/>
</dbReference>
<evidence type="ECO:0000256" key="15">
    <source>
        <dbReference type="RuleBase" id="RU361240"/>
    </source>
</evidence>
<evidence type="ECO:0000256" key="10">
    <source>
        <dbReference type="ARBA" id="ARBA00022833"/>
    </source>
</evidence>
<dbReference type="GO" id="GO:0008235">
    <property type="term" value="F:metalloexopeptidase activity"/>
    <property type="evidence" value="ECO:0007669"/>
    <property type="project" value="InterPro"/>
</dbReference>
<dbReference type="EMBL" id="KZ678381">
    <property type="protein sequence ID" value="PSS00741.1"/>
    <property type="molecule type" value="Genomic_DNA"/>
</dbReference>
<dbReference type="CDD" id="cd03875">
    <property type="entry name" value="M28_Fxna_like"/>
    <property type="match status" value="1"/>
</dbReference>
<dbReference type="InParanoid" id="A0A2T3AJS7"/>
<evidence type="ECO:0000256" key="16">
    <source>
        <dbReference type="SAM" id="MobiDB-lite"/>
    </source>
</evidence>
<keyword evidence="14" id="KW-0325">Glycoprotein</keyword>
<evidence type="ECO:0000256" key="8">
    <source>
        <dbReference type="ARBA" id="ARBA00022723"/>
    </source>
</evidence>
<evidence type="ECO:0000313" key="21">
    <source>
        <dbReference type="EMBL" id="PSS00741.1"/>
    </source>
</evidence>
<keyword evidence="10 15" id="KW-0862">Zinc</keyword>
<dbReference type="FunFam" id="3.40.630.10:FF:000057">
    <property type="entry name" value="Vacuolar membrane protease"/>
    <property type="match status" value="1"/>
</dbReference>
<feature type="transmembrane region" description="Helical" evidence="17">
    <location>
        <begin position="12"/>
        <end position="29"/>
    </location>
</feature>
<gene>
    <name evidence="21" type="ORF">BD289DRAFT_382440</name>
</gene>
<dbReference type="Gene3D" id="3.40.630.10">
    <property type="entry name" value="Zn peptidases"/>
    <property type="match status" value="1"/>
</dbReference>
<accession>A0A2T3AJS7</accession>
<feature type="transmembrane region" description="Helical" evidence="17">
    <location>
        <begin position="469"/>
        <end position="490"/>
    </location>
</feature>
<protein>
    <recommendedName>
        <fullName evidence="15">Peptide hydrolase</fullName>
        <ecNumber evidence="15">3.4.-.-</ecNumber>
    </recommendedName>
</protein>
<dbReference type="GO" id="GO:0005774">
    <property type="term" value="C:vacuolar membrane"/>
    <property type="evidence" value="ECO:0007669"/>
    <property type="project" value="UniProtKB-SubCell"/>
</dbReference>
<reference evidence="21 22" key="1">
    <citation type="journal article" date="2018" name="Mycol. Prog.">
        <title>Coniella lustricola, a new species from submerged detritus.</title>
        <authorList>
            <person name="Raudabaugh D.B."/>
            <person name="Iturriaga T."/>
            <person name="Carver A."/>
            <person name="Mondo S."/>
            <person name="Pangilinan J."/>
            <person name="Lipzen A."/>
            <person name="He G."/>
            <person name="Amirebrahimi M."/>
            <person name="Grigoriev I.V."/>
            <person name="Miller A.N."/>
        </authorList>
    </citation>
    <scope>NUCLEOTIDE SEQUENCE [LARGE SCALE GENOMIC DNA]</scope>
    <source>
        <strain evidence="21 22">B22-T-1</strain>
    </source>
</reference>
<evidence type="ECO:0000259" key="20">
    <source>
        <dbReference type="Pfam" id="PF22251"/>
    </source>
</evidence>
<proteinExistence type="inferred from homology"/>
<feature type="transmembrane region" description="Helical" evidence="17">
    <location>
        <begin position="561"/>
        <end position="582"/>
    </location>
</feature>
<dbReference type="FunCoup" id="A0A2T3AJS7">
    <property type="interactions" value="4"/>
</dbReference>
<dbReference type="InterPro" id="IPR053975">
    <property type="entry name" value="PFF1_C"/>
</dbReference>
<keyword evidence="8 15" id="KW-0479">Metal-binding</keyword>
<feature type="domain" description="Vacuolar membrane protease transmembrane" evidence="20">
    <location>
        <begin position="470"/>
        <end position="771"/>
    </location>
</feature>
<evidence type="ECO:0000256" key="6">
    <source>
        <dbReference type="ARBA" id="ARBA00022670"/>
    </source>
</evidence>
<dbReference type="GO" id="GO:0046872">
    <property type="term" value="F:metal ion binding"/>
    <property type="evidence" value="ECO:0007669"/>
    <property type="project" value="UniProtKB-KW"/>
</dbReference>
<dbReference type="EC" id="3.4.-.-" evidence="15"/>
<evidence type="ECO:0000313" key="22">
    <source>
        <dbReference type="Proteomes" id="UP000241462"/>
    </source>
</evidence>
<dbReference type="PANTHER" id="PTHR12147:SF58">
    <property type="entry name" value="VACUOLAR MEMBRANE PROTEASE"/>
    <property type="match status" value="1"/>
</dbReference>
<keyword evidence="5" id="KW-0926">Vacuole</keyword>
<evidence type="ECO:0000256" key="11">
    <source>
        <dbReference type="ARBA" id="ARBA00022989"/>
    </source>
</evidence>
<keyword evidence="22" id="KW-1185">Reference proteome</keyword>
<feature type="transmembrane region" description="Helical" evidence="17">
    <location>
        <begin position="704"/>
        <end position="723"/>
    </location>
</feature>
<dbReference type="GO" id="GO:0006508">
    <property type="term" value="P:proteolysis"/>
    <property type="evidence" value="ECO:0007669"/>
    <property type="project" value="UniProtKB-KW"/>
</dbReference>
<evidence type="ECO:0000256" key="9">
    <source>
        <dbReference type="ARBA" id="ARBA00022801"/>
    </source>
</evidence>
<keyword evidence="12" id="KW-0482">Metalloprotease</keyword>
<evidence type="ECO:0000256" key="1">
    <source>
        <dbReference type="ARBA" id="ARBA00001947"/>
    </source>
</evidence>
<dbReference type="AlphaFoldDB" id="A0A2T3AJS7"/>
<evidence type="ECO:0000256" key="4">
    <source>
        <dbReference type="ARBA" id="ARBA00010918"/>
    </source>
</evidence>
<feature type="region of interest" description="Disordered" evidence="16">
    <location>
        <begin position="599"/>
        <end position="660"/>
    </location>
</feature>
<comment type="cofactor">
    <cofactor evidence="1">
        <name>Zn(2+)</name>
        <dbReference type="ChEBI" id="CHEBI:29105"/>
    </cofactor>
</comment>
<keyword evidence="9 15" id="KW-0378">Hydrolase</keyword>
<evidence type="ECO:0000256" key="17">
    <source>
        <dbReference type="SAM" id="Phobius"/>
    </source>
</evidence>
<sequence length="1044" mass="115464">MNPFAFRPFQVTIWTTIIYLALLIPLVIINENVPSPPAGSADYAGVNLTEAWLDLATLTQGYHPYNSHNNDDVRSWLLLRIEDILERNGADWGSETTLGEQSHHSLITERNLPDAFEDKPGRDVTIFNDLQSNVTMSFSGTPGSPVSSVAAYFEGTNLVVYIRGTDDEPGEWWKTRNKRQKLPIGGGGVMVNAHYDSVSTGFGATDDGMGVVTVLQLIKHFTTPGNRPKHGVVALLNNGEEDFLYGARAFGNSPLMPFVHTFLNLEGAGAGGRAILFRGTDQQVMSAYSNVPHPFTSVIASDAFGAGFIRSQTDYVVFHDVYGQRGLDLSFFRPRARYHTQDDDRRHASRASLWHMLSSAIVTMNDLSSREFLGDRSDGDTGKVPNGNGKSGVWFDLFGNSLVLFNLRGMFAWSLTLLVVTPLILILLTYLAQKKGKFYFFSNNVSVHQYPDPAQREHERVKIGGAKGIIRFPFALIVTGALVFGGAFLLRKVNPFIIYSSQYTVWATLVSLAYFSFWCIMKGADAARPSALHRGYVNIWLFVIVWAFLVVVTVFEDRFSIASGYYIVFLHSALFLTTAISLTEQFALQNKKAWAQGHYDHEEQGDNASQASAEHGISPSPGEVDEGSHEQAEDDEADREPANATTPLLGRPNRADGERQTTFATTYRRSLQALTDSTAGPQHISKKSGAFGEEQAWSKSIPTWTWFFQFLILGPFLIILAAQTGLLLADATRQTATDGSNPLVPYLAIALSSILLILPLMPFIHRVTHHIPLFLLCVFALTLLYNLLAHPFTSTSRYKAFWQQTVNLDTGITTVKFSGIEEYLRDIIAELPSAAGKPIHCHESITRPGLTECEYDGIDVPPNVADNVVEGVPPQKGYASLVSLKTNTSDTPGQAKLIVNAKNTKSCYLKFATPIKRFAVVGGTDWDDRFGRLPNSGLKHILLWRRDWDKEWEINIEWDPEAIMTALGEDINMTADPTTLSSVDAELKPRDFKGLDGNVTCIWSDFNKPGTIPALDEAVEFAPDWAVITKFAAGLVEGTKSFKI</sequence>
<keyword evidence="11 17" id="KW-1133">Transmembrane helix</keyword>
<feature type="transmembrane region" description="Helical" evidence="17">
    <location>
        <begin position="536"/>
        <end position="555"/>
    </location>
</feature>
<feature type="transmembrane region" description="Helical" evidence="17">
    <location>
        <begin position="743"/>
        <end position="764"/>
    </location>
</feature>
<dbReference type="Pfam" id="PF22251">
    <property type="entry name" value="PFF1_TM"/>
    <property type="match status" value="1"/>
</dbReference>
<evidence type="ECO:0000256" key="7">
    <source>
        <dbReference type="ARBA" id="ARBA00022692"/>
    </source>
</evidence>
<dbReference type="PANTHER" id="PTHR12147">
    <property type="entry name" value="METALLOPEPTIDASE M28 FAMILY MEMBER"/>
    <property type="match status" value="1"/>
</dbReference>
<evidence type="ECO:0000256" key="13">
    <source>
        <dbReference type="ARBA" id="ARBA00023136"/>
    </source>
</evidence>
<feature type="domain" description="Peptidase M28" evidence="18">
    <location>
        <begin position="188"/>
        <end position="359"/>
    </location>
</feature>
<evidence type="ECO:0000256" key="2">
    <source>
        <dbReference type="ARBA" id="ARBA00003273"/>
    </source>
</evidence>
<dbReference type="Proteomes" id="UP000241462">
    <property type="component" value="Unassembled WGS sequence"/>
</dbReference>
<keyword evidence="13 17" id="KW-0472">Membrane</keyword>
<evidence type="ECO:0000256" key="5">
    <source>
        <dbReference type="ARBA" id="ARBA00022554"/>
    </source>
</evidence>
<organism evidence="21 22">
    <name type="scientific">Coniella lustricola</name>
    <dbReference type="NCBI Taxonomy" id="2025994"/>
    <lineage>
        <taxon>Eukaryota</taxon>
        <taxon>Fungi</taxon>
        <taxon>Dikarya</taxon>
        <taxon>Ascomycota</taxon>
        <taxon>Pezizomycotina</taxon>
        <taxon>Sordariomycetes</taxon>
        <taxon>Sordariomycetidae</taxon>
        <taxon>Diaporthales</taxon>
        <taxon>Schizoparmaceae</taxon>
        <taxon>Coniella</taxon>
    </lineage>
</organism>
<name>A0A2T3AJS7_9PEZI</name>
<dbReference type="InterPro" id="IPR048024">
    <property type="entry name" value="Fxna-like_M28_dom"/>
</dbReference>
<dbReference type="Pfam" id="PF04389">
    <property type="entry name" value="Peptidase_M28"/>
    <property type="match status" value="1"/>
</dbReference>
<dbReference type="Pfam" id="PF22250">
    <property type="entry name" value="PFF1_C"/>
    <property type="match status" value="1"/>
</dbReference>
<feature type="transmembrane region" description="Helical" evidence="17">
    <location>
        <begin position="410"/>
        <end position="432"/>
    </location>
</feature>
<dbReference type="OrthoDB" id="76293at2759"/>
<comment type="function">
    <text evidence="2">May be involved in vacuolar sorting and osmoregulation.</text>
</comment>
<keyword evidence="7 17" id="KW-0812">Transmembrane</keyword>